<evidence type="ECO:0000256" key="1">
    <source>
        <dbReference type="ARBA" id="ARBA00004721"/>
    </source>
</evidence>
<dbReference type="InterPro" id="IPR035595">
    <property type="entry name" value="UDP_glycos_trans_CS"/>
</dbReference>
<evidence type="ECO:0000256" key="6">
    <source>
        <dbReference type="RuleBase" id="RU362057"/>
    </source>
</evidence>
<evidence type="ECO:0000256" key="4">
    <source>
        <dbReference type="ARBA" id="ARBA00050692"/>
    </source>
</evidence>
<evidence type="ECO:0000313" key="7">
    <source>
        <dbReference type="Proteomes" id="UP000504609"/>
    </source>
</evidence>
<comment type="catalytic activity">
    <reaction evidence="4">
        <text>mogrol + UDP-alpha-D-glucose = mogroside IE + UDP + H(+)</text>
        <dbReference type="Rhea" id="RHEA:52044"/>
        <dbReference type="ChEBI" id="CHEBI:15378"/>
        <dbReference type="ChEBI" id="CHEBI:58223"/>
        <dbReference type="ChEBI" id="CHEBI:58885"/>
        <dbReference type="ChEBI" id="CHEBI:138974"/>
        <dbReference type="ChEBI" id="CHEBI:138975"/>
        <dbReference type="EC" id="2.4.1.350"/>
    </reaction>
    <physiologicalReaction direction="left-to-right" evidence="4">
        <dbReference type="Rhea" id="RHEA:52045"/>
    </physiologicalReaction>
</comment>
<keyword evidence="3 5" id="KW-0808">Transferase</keyword>
<dbReference type="Gene3D" id="3.40.50.2000">
    <property type="entry name" value="Glycogen Phosphorylase B"/>
    <property type="match status" value="2"/>
</dbReference>
<evidence type="ECO:0000256" key="2">
    <source>
        <dbReference type="ARBA" id="ARBA00009995"/>
    </source>
</evidence>
<dbReference type="GO" id="GO:0080043">
    <property type="term" value="F:quercetin 3-O-glucosyltransferase activity"/>
    <property type="evidence" value="ECO:0007669"/>
    <property type="project" value="TreeGrafter"/>
</dbReference>
<accession>A0A6J1G755</accession>
<dbReference type="GeneID" id="111451481"/>
<evidence type="ECO:0000313" key="8">
    <source>
        <dbReference type="RefSeq" id="XP_022947691.1"/>
    </source>
</evidence>
<dbReference type="FunFam" id="3.40.50.2000:FF:000019">
    <property type="entry name" value="Glycosyltransferase"/>
    <property type="match status" value="1"/>
</dbReference>
<name>A0A6J1G755_CUCMO</name>
<dbReference type="GO" id="GO:0010294">
    <property type="term" value="F:abscisic acid glucosyltransferase activity"/>
    <property type="evidence" value="ECO:0007669"/>
    <property type="project" value="TreeGrafter"/>
</dbReference>
<dbReference type="SUPFAM" id="SSF53756">
    <property type="entry name" value="UDP-Glycosyltransferase/glycogen phosphorylase"/>
    <property type="match status" value="1"/>
</dbReference>
<dbReference type="EC" id="2.4.1.-" evidence="6"/>
<dbReference type="CDD" id="cd03784">
    <property type="entry name" value="GT1_Gtf-like"/>
    <property type="match status" value="1"/>
</dbReference>
<sequence length="475" mass="52991">MVLDQNIHVLMASAALQGHLNPMLKFAKCLISKGIHVTLATTDLARHRMLKHSTSSDPANPSIQFEFFSDGLDLNFDRDANSDIFIDALRTKASKNLSNLIAKLSQTTKFSCLILHQFVPWFIPIAKENNLPCAVLWIQPCALYSIYYRFFNKLNEFAILQNKNQPLQLPGLPLLNFEDLPTFIHPNAYLCFQKLLSEFFSFLDDVNWVLGTSFDELEEEVLRSMNGGVVRPMISPIGPLVSPFLLGKEEKVVEGGLSVDMWKADDSCLRWLDGRDMGSVVYVSFGSIIVLSQEQVDNIANGLLMSGKPFLWVFKRPSPEKSTEGCTVRLPDGFIEAIGERGLIVNWCSQEQVLKHKAVGCFLTHCGWNSTLETVVAGVPVIAFPEWTDQPTNAKLLTDVFKIGVRMRKGDKGVASSKEVERCIWEMTDGPKAKAMAKRAVELMEAAKRAVEDGGSSHRNLDEFIADIGCKKVTT</sequence>
<evidence type="ECO:0000256" key="5">
    <source>
        <dbReference type="RuleBase" id="RU003718"/>
    </source>
</evidence>
<dbReference type="InterPro" id="IPR002213">
    <property type="entry name" value="UDP_glucos_trans"/>
</dbReference>
<keyword evidence="7" id="KW-1185">Reference proteome</keyword>
<dbReference type="PANTHER" id="PTHR11926:SF1264">
    <property type="entry name" value="GLYCOSYLTRANSFERASE-RELATED"/>
    <property type="match status" value="1"/>
</dbReference>
<evidence type="ECO:0000256" key="3">
    <source>
        <dbReference type="ARBA" id="ARBA00022679"/>
    </source>
</evidence>
<dbReference type="KEGG" id="cmos:111451481"/>
<comment type="pathway">
    <text evidence="1">Secondary metabolite biosynthesis; terpenoid biosynthesis.</text>
</comment>
<reference evidence="8" key="1">
    <citation type="submission" date="2025-08" db="UniProtKB">
        <authorList>
            <consortium name="RefSeq"/>
        </authorList>
    </citation>
    <scope>IDENTIFICATION</scope>
    <source>
        <tissue evidence="8">Young leaves</tissue>
    </source>
</reference>
<dbReference type="Pfam" id="PF00201">
    <property type="entry name" value="UDPGT"/>
    <property type="match status" value="1"/>
</dbReference>
<dbReference type="GO" id="GO:0080044">
    <property type="term" value="F:quercetin 7-O-glucosyltransferase activity"/>
    <property type="evidence" value="ECO:0007669"/>
    <property type="project" value="TreeGrafter"/>
</dbReference>
<dbReference type="Proteomes" id="UP000504609">
    <property type="component" value="Unplaced"/>
</dbReference>
<proteinExistence type="inferred from homology"/>
<comment type="similarity">
    <text evidence="2 5">Belongs to the UDP-glycosyltransferase family.</text>
</comment>
<keyword evidence="5" id="KW-0328">Glycosyltransferase</keyword>
<gene>
    <name evidence="8" type="primary">LOC111451481</name>
</gene>
<dbReference type="PANTHER" id="PTHR11926">
    <property type="entry name" value="GLUCOSYL/GLUCURONOSYL TRANSFERASES"/>
    <property type="match status" value="1"/>
</dbReference>
<dbReference type="AlphaFoldDB" id="A0A6J1G755"/>
<dbReference type="RefSeq" id="XP_022947691.1">
    <property type="nucleotide sequence ID" value="XM_023091923.1"/>
</dbReference>
<dbReference type="PROSITE" id="PS00375">
    <property type="entry name" value="UDPGT"/>
    <property type="match status" value="1"/>
</dbReference>
<protein>
    <recommendedName>
        <fullName evidence="6">Glycosyltransferase</fullName>
        <ecNumber evidence="6">2.4.1.-</ecNumber>
    </recommendedName>
</protein>
<organism evidence="7 8">
    <name type="scientific">Cucurbita moschata</name>
    <name type="common">Winter crookneck squash</name>
    <name type="synonym">Cucurbita pepo var. moschata</name>
    <dbReference type="NCBI Taxonomy" id="3662"/>
    <lineage>
        <taxon>Eukaryota</taxon>
        <taxon>Viridiplantae</taxon>
        <taxon>Streptophyta</taxon>
        <taxon>Embryophyta</taxon>
        <taxon>Tracheophyta</taxon>
        <taxon>Spermatophyta</taxon>
        <taxon>Magnoliopsida</taxon>
        <taxon>eudicotyledons</taxon>
        <taxon>Gunneridae</taxon>
        <taxon>Pentapetalae</taxon>
        <taxon>rosids</taxon>
        <taxon>fabids</taxon>
        <taxon>Cucurbitales</taxon>
        <taxon>Cucurbitaceae</taxon>
        <taxon>Cucurbiteae</taxon>
        <taxon>Cucurbita</taxon>
    </lineage>
</organism>